<feature type="signal peptide" evidence="6">
    <location>
        <begin position="1"/>
        <end position="20"/>
    </location>
</feature>
<dbReference type="InterPro" id="IPR018392">
    <property type="entry name" value="LysM"/>
</dbReference>
<dbReference type="InterPro" id="IPR052210">
    <property type="entry name" value="LysM1-like"/>
</dbReference>
<reference evidence="8 9" key="1">
    <citation type="journal article" date="2020" name="BMC Genomics">
        <title>Correction to: Identification and distribution of gene clusters required for synthesis of sphingolipid metabolism inhibitors in diverse species of the filamentous fungus Fusarium.</title>
        <authorList>
            <person name="Kim H.S."/>
            <person name="Lohmar J.M."/>
            <person name="Busman M."/>
            <person name="Brown D.W."/>
            <person name="Naumann T.A."/>
            <person name="Divon H.H."/>
            <person name="Lysoe E."/>
            <person name="Uhlig S."/>
            <person name="Proctor R.H."/>
        </authorList>
    </citation>
    <scope>NUCLEOTIDE SEQUENCE [LARGE SCALE GENOMIC DNA]</scope>
    <source>
        <strain evidence="8 9">NRRL 25214</strain>
    </source>
</reference>
<keyword evidence="3" id="KW-0843">Virulence</keyword>
<evidence type="ECO:0000256" key="4">
    <source>
        <dbReference type="ARBA" id="ARBA00044955"/>
    </source>
</evidence>
<dbReference type="PANTHER" id="PTHR34997">
    <property type="entry name" value="AM15"/>
    <property type="match status" value="1"/>
</dbReference>
<dbReference type="InterPro" id="IPR036779">
    <property type="entry name" value="LysM_dom_sf"/>
</dbReference>
<feature type="domain" description="LysM" evidence="7">
    <location>
        <begin position="143"/>
        <end position="189"/>
    </location>
</feature>
<evidence type="ECO:0000256" key="6">
    <source>
        <dbReference type="SAM" id="SignalP"/>
    </source>
</evidence>
<organism evidence="8 9">
    <name type="scientific">Fusarium anthophilum</name>
    <dbReference type="NCBI Taxonomy" id="48485"/>
    <lineage>
        <taxon>Eukaryota</taxon>
        <taxon>Fungi</taxon>
        <taxon>Dikarya</taxon>
        <taxon>Ascomycota</taxon>
        <taxon>Pezizomycotina</taxon>
        <taxon>Sordariomycetes</taxon>
        <taxon>Hypocreomycetidae</taxon>
        <taxon>Hypocreales</taxon>
        <taxon>Nectriaceae</taxon>
        <taxon>Fusarium</taxon>
        <taxon>Fusarium fujikuroi species complex</taxon>
    </lineage>
</organism>
<feature type="domain" description="LysM" evidence="7">
    <location>
        <begin position="43"/>
        <end position="90"/>
    </location>
</feature>
<comment type="caution">
    <text evidence="8">The sequence shown here is derived from an EMBL/GenBank/DDBJ whole genome shotgun (WGS) entry which is preliminary data.</text>
</comment>
<dbReference type="CDD" id="cd00118">
    <property type="entry name" value="LysM"/>
    <property type="match status" value="1"/>
</dbReference>
<feature type="domain" description="LysM" evidence="7">
    <location>
        <begin position="228"/>
        <end position="274"/>
    </location>
</feature>
<feature type="chain" id="PRO_5034571983" description="LysM domain-containing protein" evidence="6">
    <location>
        <begin position="21"/>
        <end position="436"/>
    </location>
</feature>
<dbReference type="Gene3D" id="3.10.350.10">
    <property type="entry name" value="LysM domain"/>
    <property type="match status" value="5"/>
</dbReference>
<dbReference type="SUPFAM" id="SSF54106">
    <property type="entry name" value="LysM domain"/>
    <property type="match status" value="4"/>
</dbReference>
<gene>
    <name evidence="8" type="ORF">FANTH_7787</name>
</gene>
<feature type="domain" description="LysM" evidence="7">
    <location>
        <begin position="388"/>
        <end position="434"/>
    </location>
</feature>
<dbReference type="PANTHER" id="PTHR34997:SF2">
    <property type="entry name" value="LYSM DOMAIN-CONTAINING PROTEIN-RELATED"/>
    <property type="match status" value="1"/>
</dbReference>
<evidence type="ECO:0000256" key="2">
    <source>
        <dbReference type="ARBA" id="ARBA00022729"/>
    </source>
</evidence>
<dbReference type="SMART" id="SM00257">
    <property type="entry name" value="LysM"/>
    <property type="match status" value="4"/>
</dbReference>
<accession>A0A8H4ZDQ5</accession>
<evidence type="ECO:0000256" key="1">
    <source>
        <dbReference type="ARBA" id="ARBA00022669"/>
    </source>
</evidence>
<keyword evidence="9" id="KW-1185">Reference proteome</keyword>
<dbReference type="AlphaFoldDB" id="A0A8H4ZDQ5"/>
<keyword evidence="1" id="KW-0147">Chitin-binding</keyword>
<protein>
    <recommendedName>
        <fullName evidence="7">LysM domain-containing protein</fullName>
    </recommendedName>
</protein>
<comment type="similarity">
    <text evidence="4">Belongs to the secreted LysM effector family.</text>
</comment>
<feature type="region of interest" description="Disordered" evidence="5">
    <location>
        <begin position="95"/>
        <end position="129"/>
    </location>
</feature>
<sequence>MIVLPSLVACLIGGSQLTSGAVLRPRDGKPKNAYDKDTTQYCTWWLDYDQDLSCNSLLGDNFITIKQFRRWNPSVSDGCKGLTIGKSYCVEAAFEPEPEPGPSSKPEPKPNTTKKPEPSPTKVANGIETPANIQPGMVSNCDDFYLVKQGDGCAAIASKHGITLSQFTTWNSKVGPNCSGLWADSYACISVIGHSPAPTKPTTTKAIATNGVETPSPLQKGIAKNCNKFHLVKTTTSCKSIEDYYHLPLSDFYKWNPSVGTDCRSLIAGYHVCVSVVGWKPPTPTQTTKGNGIPTPTPIQDKMVNNCNKFHMVKATTTCKSIETYYKLPLSTFYKWNPSVGTDCRSLLVGYNVCVSVVGWKPPTPTQPAKSSGTPSPIQSGMVKNCKKFHLVKKTMTCDSIQKSYKITMANLLKWNPAIGSKCTSLWADYYVCVGV</sequence>
<dbReference type="Proteomes" id="UP000573603">
    <property type="component" value="Unassembled WGS sequence"/>
</dbReference>
<evidence type="ECO:0000256" key="5">
    <source>
        <dbReference type="SAM" id="MobiDB-lite"/>
    </source>
</evidence>
<dbReference type="EMBL" id="JABEVY010000178">
    <property type="protein sequence ID" value="KAF5244277.1"/>
    <property type="molecule type" value="Genomic_DNA"/>
</dbReference>
<evidence type="ECO:0000256" key="3">
    <source>
        <dbReference type="ARBA" id="ARBA00023026"/>
    </source>
</evidence>
<dbReference type="PROSITE" id="PS51782">
    <property type="entry name" value="LYSM"/>
    <property type="match status" value="5"/>
</dbReference>
<dbReference type="GO" id="GO:0008061">
    <property type="term" value="F:chitin binding"/>
    <property type="evidence" value="ECO:0007669"/>
    <property type="project" value="UniProtKB-KW"/>
</dbReference>
<evidence type="ECO:0000259" key="7">
    <source>
        <dbReference type="PROSITE" id="PS51782"/>
    </source>
</evidence>
<evidence type="ECO:0000313" key="9">
    <source>
        <dbReference type="Proteomes" id="UP000573603"/>
    </source>
</evidence>
<evidence type="ECO:0000313" key="8">
    <source>
        <dbReference type="EMBL" id="KAF5244277.1"/>
    </source>
</evidence>
<name>A0A8H4ZDQ5_9HYPO</name>
<feature type="domain" description="LysM" evidence="7">
    <location>
        <begin position="309"/>
        <end position="355"/>
    </location>
</feature>
<keyword evidence="2 6" id="KW-0732">Signal</keyword>
<dbReference type="Pfam" id="PF01476">
    <property type="entry name" value="LysM"/>
    <property type="match status" value="2"/>
</dbReference>
<proteinExistence type="inferred from homology"/>